<dbReference type="Gene3D" id="3.10.450.50">
    <property type="match status" value="1"/>
</dbReference>
<evidence type="ECO:0000313" key="2">
    <source>
        <dbReference type="EMBL" id="TWF91016.1"/>
    </source>
</evidence>
<dbReference type="EMBL" id="VIWT01000002">
    <property type="protein sequence ID" value="TWF91016.1"/>
    <property type="molecule type" value="Genomic_DNA"/>
</dbReference>
<gene>
    <name evidence="2" type="ORF">FHX73_12128</name>
</gene>
<accession>A0A561TV75</accession>
<dbReference type="RefSeq" id="WP_145908671.1">
    <property type="nucleotide sequence ID" value="NZ_BAAAMZ010000002.1"/>
</dbReference>
<organism evidence="2 3">
    <name type="scientific">Kitasatospora viridis</name>
    <dbReference type="NCBI Taxonomy" id="281105"/>
    <lineage>
        <taxon>Bacteria</taxon>
        <taxon>Bacillati</taxon>
        <taxon>Actinomycetota</taxon>
        <taxon>Actinomycetes</taxon>
        <taxon>Kitasatosporales</taxon>
        <taxon>Streptomycetaceae</taxon>
        <taxon>Kitasatospora</taxon>
    </lineage>
</organism>
<reference evidence="2 3" key="1">
    <citation type="submission" date="2019-06" db="EMBL/GenBank/DDBJ databases">
        <title>Sequencing the genomes of 1000 actinobacteria strains.</title>
        <authorList>
            <person name="Klenk H.-P."/>
        </authorList>
    </citation>
    <scope>NUCLEOTIDE SEQUENCE [LARGE SCALE GENOMIC DNA]</scope>
    <source>
        <strain evidence="2 3">DSM 44826</strain>
    </source>
</reference>
<keyword evidence="3" id="KW-1185">Reference proteome</keyword>
<evidence type="ECO:0000313" key="3">
    <source>
        <dbReference type="Proteomes" id="UP000317940"/>
    </source>
</evidence>
<name>A0A561TV75_9ACTN</name>
<proteinExistence type="predicted"/>
<evidence type="ECO:0000259" key="1">
    <source>
        <dbReference type="Pfam" id="PF13474"/>
    </source>
</evidence>
<protein>
    <submittedName>
        <fullName evidence="2">Uncharacterized protein (TIGR02246 family)</fullName>
    </submittedName>
</protein>
<dbReference type="Pfam" id="PF13474">
    <property type="entry name" value="SnoaL_3"/>
    <property type="match status" value="1"/>
</dbReference>
<dbReference type="SUPFAM" id="SSF54427">
    <property type="entry name" value="NTF2-like"/>
    <property type="match status" value="1"/>
</dbReference>
<dbReference type="Proteomes" id="UP000317940">
    <property type="component" value="Unassembled WGS sequence"/>
</dbReference>
<dbReference type="OrthoDB" id="9812295at2"/>
<comment type="caution">
    <text evidence="2">The sequence shown here is derived from an EMBL/GenBank/DDBJ whole genome shotgun (WGS) entry which is preliminary data.</text>
</comment>
<dbReference type="AlphaFoldDB" id="A0A561TV75"/>
<dbReference type="InterPro" id="IPR032710">
    <property type="entry name" value="NTF2-like_dom_sf"/>
</dbReference>
<feature type="domain" description="SnoaL-like" evidence="1">
    <location>
        <begin position="12"/>
        <end position="133"/>
    </location>
</feature>
<dbReference type="InterPro" id="IPR037401">
    <property type="entry name" value="SnoaL-like"/>
</dbReference>
<sequence>MATQHEEDEAAVRRLIGRIVEGLEAKDVEVLREVYAADIVSYDVEPPLQHVGVEAKLENWAPVLAFLDTVAYEIRDLTVTADDRLAFGHALARLSGTLKDGSAMRGMWVRVTYCCQKFDDRWLIVHDQVSVPLDVVSGNAMVDLEP</sequence>